<dbReference type="AlphaFoldDB" id="W6JTF0"/>
<dbReference type="NCBIfam" id="NF047843">
    <property type="entry name" value="MST_Rv0443"/>
    <property type="match status" value="1"/>
</dbReference>
<dbReference type="InterPro" id="IPR034660">
    <property type="entry name" value="DinB/YfiT-like"/>
</dbReference>
<keyword evidence="3" id="KW-1185">Reference proteome</keyword>
<proteinExistence type="predicted"/>
<protein>
    <recommendedName>
        <fullName evidence="1">DinB-like domain-containing protein</fullName>
    </recommendedName>
</protein>
<dbReference type="EMBL" id="CAJA01000008">
    <property type="protein sequence ID" value="CCH71700.1"/>
    <property type="molecule type" value="Genomic_DNA"/>
</dbReference>
<feature type="domain" description="DinB-like" evidence="1">
    <location>
        <begin position="66"/>
        <end position="205"/>
    </location>
</feature>
<dbReference type="InterPro" id="IPR024775">
    <property type="entry name" value="DinB-like"/>
</dbReference>
<evidence type="ECO:0000259" key="1">
    <source>
        <dbReference type="Pfam" id="PF12867"/>
    </source>
</evidence>
<evidence type="ECO:0000313" key="3">
    <source>
        <dbReference type="Proteomes" id="UP000035763"/>
    </source>
</evidence>
<evidence type="ECO:0000313" key="2">
    <source>
        <dbReference type="EMBL" id="CCH71700.1"/>
    </source>
</evidence>
<dbReference type="Pfam" id="PF12867">
    <property type="entry name" value="DinB_2"/>
    <property type="match status" value="1"/>
</dbReference>
<dbReference type="SUPFAM" id="SSF109854">
    <property type="entry name" value="DinB/YfiT-like putative metalloenzymes"/>
    <property type="match status" value="1"/>
</dbReference>
<reference evidence="2 3" key="1">
    <citation type="journal article" date="2013" name="ISME J.">
        <title>A metabolic model for members of the genus Tetrasphaera involved in enhanced biological phosphorus removal.</title>
        <authorList>
            <person name="Kristiansen R."/>
            <person name="Nguyen H.T.T."/>
            <person name="Saunders A.M."/>
            <person name="Nielsen J.L."/>
            <person name="Wimmer R."/>
            <person name="Le V.Q."/>
            <person name="McIlroy S.J."/>
            <person name="Petrovski S."/>
            <person name="Seviour R.J."/>
            <person name="Calteau A."/>
            <person name="Nielsen K.L."/>
            <person name="Nielsen P.H."/>
        </authorList>
    </citation>
    <scope>NUCLEOTIDE SEQUENCE [LARGE SCALE GENOMIC DNA]</scope>
    <source>
        <strain evidence="2 3">Ben110</strain>
    </source>
</reference>
<name>W6JTF0_9MICO</name>
<sequence>MPREPGQIRSPSHFSAQCHLLSVRRGKFAMRTARNLPKGSPRGGKLVGMDARDVLIDAAGRPVDSARQVLDGLDGDTLHRMPDDRHSSIAWLLWHSARQADVQVAELAGTQEVWRAAGFIGRFALDRPDDAMGFGDSPEDVAKVRVDDPGLLTAYLEAVFEATTTYVRGLTEADLDDIVDRRWDPPVTRGVRLVSVIDDAVAHIAQAQYLRGLLADWSIGY</sequence>
<comment type="caution">
    <text evidence="2">The sequence shown here is derived from an EMBL/GenBank/DDBJ whole genome shotgun (WGS) entry which is preliminary data.</text>
</comment>
<gene>
    <name evidence="2" type="ORF">BN11_1050019</name>
</gene>
<dbReference type="Gene3D" id="1.20.120.450">
    <property type="entry name" value="dinb family like domain"/>
    <property type="match status" value="1"/>
</dbReference>
<dbReference type="Proteomes" id="UP000035763">
    <property type="component" value="Unassembled WGS sequence"/>
</dbReference>
<accession>W6JTF0</accession>
<dbReference type="STRING" id="1193182.BN11_1050019"/>
<organism evidence="2 3">
    <name type="scientific">Nostocoides australiense Ben110</name>
    <dbReference type="NCBI Taxonomy" id="1193182"/>
    <lineage>
        <taxon>Bacteria</taxon>
        <taxon>Bacillati</taxon>
        <taxon>Actinomycetota</taxon>
        <taxon>Actinomycetes</taxon>
        <taxon>Micrococcales</taxon>
        <taxon>Intrasporangiaceae</taxon>
        <taxon>Nostocoides</taxon>
    </lineage>
</organism>